<dbReference type="FunFam" id="1.10.20.10:FF:000062">
    <property type="entry name" value="Nuclear transcription factor Y subunit C"/>
    <property type="match status" value="1"/>
</dbReference>
<dbReference type="InterPro" id="IPR003958">
    <property type="entry name" value="CBFA_NFYB_domain"/>
</dbReference>
<comment type="similarity">
    <text evidence="6">Belongs to the NFYC/HAP5 subunit family.</text>
</comment>
<evidence type="ECO:0000256" key="3">
    <source>
        <dbReference type="ARBA" id="ARBA00023125"/>
    </source>
</evidence>
<evidence type="ECO:0000313" key="9">
    <source>
        <dbReference type="WBParaSite" id="PSU_v2.g6193.t1"/>
    </source>
</evidence>
<evidence type="ECO:0000259" key="7">
    <source>
        <dbReference type="Pfam" id="PF00808"/>
    </source>
</evidence>
<dbReference type="GO" id="GO:0046982">
    <property type="term" value="F:protein heterodimerization activity"/>
    <property type="evidence" value="ECO:0007669"/>
    <property type="project" value="InterPro"/>
</dbReference>
<feature type="domain" description="Transcription factor CBF/NF-Y/archaeal histone" evidence="7">
    <location>
        <begin position="48"/>
        <end position="113"/>
    </location>
</feature>
<dbReference type="CDD" id="cd22908">
    <property type="entry name" value="HFD_NFYC-like"/>
    <property type="match status" value="1"/>
</dbReference>
<organism evidence="8 9">
    <name type="scientific">Panagrolaimus superbus</name>
    <dbReference type="NCBI Taxonomy" id="310955"/>
    <lineage>
        <taxon>Eukaryota</taxon>
        <taxon>Metazoa</taxon>
        <taxon>Ecdysozoa</taxon>
        <taxon>Nematoda</taxon>
        <taxon>Chromadorea</taxon>
        <taxon>Rhabditida</taxon>
        <taxon>Tylenchina</taxon>
        <taxon>Panagrolaimomorpha</taxon>
        <taxon>Panagrolaimoidea</taxon>
        <taxon>Panagrolaimidae</taxon>
        <taxon>Panagrolaimus</taxon>
    </lineage>
</organism>
<evidence type="ECO:0000256" key="6">
    <source>
        <dbReference type="ARBA" id="ARBA00038129"/>
    </source>
</evidence>
<dbReference type="InterPro" id="IPR009072">
    <property type="entry name" value="Histone-fold"/>
</dbReference>
<dbReference type="Gene3D" id="1.10.20.10">
    <property type="entry name" value="Histone, subunit A"/>
    <property type="match status" value="1"/>
</dbReference>
<keyword evidence="2" id="KW-0805">Transcription regulation</keyword>
<dbReference type="AlphaFoldDB" id="A0A914Z1F8"/>
<dbReference type="Proteomes" id="UP000887577">
    <property type="component" value="Unplaced"/>
</dbReference>
<keyword evidence="5" id="KW-0539">Nucleus</keyword>
<dbReference type="GO" id="GO:0003677">
    <property type="term" value="F:DNA binding"/>
    <property type="evidence" value="ECO:0007669"/>
    <property type="project" value="UniProtKB-KW"/>
</dbReference>
<protein>
    <submittedName>
        <fullName evidence="9">Transcription factor CBF/NF-Y/archaeal histone domain-containing protein</fullName>
    </submittedName>
</protein>
<dbReference type="WBParaSite" id="PSU_v2.g6193.t1">
    <property type="protein sequence ID" value="PSU_v2.g6193.t1"/>
    <property type="gene ID" value="PSU_v2.g6193"/>
</dbReference>
<evidence type="ECO:0000256" key="1">
    <source>
        <dbReference type="ARBA" id="ARBA00004123"/>
    </source>
</evidence>
<dbReference type="Pfam" id="PF00808">
    <property type="entry name" value="CBFD_NFYB_HMF"/>
    <property type="match status" value="1"/>
</dbReference>
<dbReference type="InterPro" id="IPR050568">
    <property type="entry name" value="Transcr_DNA_Rep_Reg"/>
</dbReference>
<dbReference type="GO" id="GO:0005634">
    <property type="term" value="C:nucleus"/>
    <property type="evidence" value="ECO:0007669"/>
    <property type="project" value="UniProtKB-SubCell"/>
</dbReference>
<evidence type="ECO:0000256" key="4">
    <source>
        <dbReference type="ARBA" id="ARBA00023163"/>
    </source>
</evidence>
<sequence length="209" mass="23691">MADEASSSNPNVSDGRSERELKMFWDKRLEKVNAMPLQHFRELGKHLELPLARIKKIMRLDENAEHQMISSEAPMLLSTAAEYLIEEMTLRAWIHTEQNRRKTIQKSDVAAAVAGNEVFDFLIDIIPREEVNKQKPHVDNQPRQQANDASYQYYYDGHPLIQLDDGQFIQATQIGPSIPLSAAPGQPIQVVTMDGGEQFQIVPVHTSDS</sequence>
<evidence type="ECO:0000256" key="2">
    <source>
        <dbReference type="ARBA" id="ARBA00023015"/>
    </source>
</evidence>
<keyword evidence="3" id="KW-0238">DNA-binding</keyword>
<accession>A0A914Z1F8</accession>
<keyword evidence="8" id="KW-1185">Reference proteome</keyword>
<name>A0A914Z1F8_9BILA</name>
<dbReference type="SUPFAM" id="SSF47113">
    <property type="entry name" value="Histone-fold"/>
    <property type="match status" value="1"/>
</dbReference>
<evidence type="ECO:0000313" key="8">
    <source>
        <dbReference type="Proteomes" id="UP000887577"/>
    </source>
</evidence>
<dbReference type="PANTHER" id="PTHR10252">
    <property type="entry name" value="HISTONE-LIKE TRANSCRIPTION FACTOR CCAAT-RELATED"/>
    <property type="match status" value="1"/>
</dbReference>
<reference evidence="9" key="1">
    <citation type="submission" date="2022-11" db="UniProtKB">
        <authorList>
            <consortium name="WormBaseParasite"/>
        </authorList>
    </citation>
    <scope>IDENTIFICATION</scope>
</reference>
<proteinExistence type="inferred from homology"/>
<comment type="subcellular location">
    <subcellularLocation>
        <location evidence="1">Nucleus</location>
    </subcellularLocation>
</comment>
<evidence type="ECO:0000256" key="5">
    <source>
        <dbReference type="ARBA" id="ARBA00023242"/>
    </source>
</evidence>
<keyword evidence="4" id="KW-0804">Transcription</keyword>